<proteinExistence type="predicted"/>
<dbReference type="EMBL" id="BGPR01007102">
    <property type="protein sequence ID" value="GBN24305.1"/>
    <property type="molecule type" value="Genomic_DNA"/>
</dbReference>
<accession>A0A4Y2MB25</accession>
<keyword evidence="2" id="KW-1185">Reference proteome</keyword>
<sequence length="99" mass="11643">MGLQGGFTKHYCFFMLLGWQSSNLKKKEWPSRMFVQCGTSNVKYIPFVDPEKIILPILPIRLGLIKDFVMSLDKESGDYKHLRRLLQQLSEAKGRKYFR</sequence>
<dbReference type="Proteomes" id="UP000499080">
    <property type="component" value="Unassembled WGS sequence"/>
</dbReference>
<name>A0A4Y2MB25_ARAVE</name>
<protein>
    <submittedName>
        <fullName evidence="1">Uncharacterized protein</fullName>
    </submittedName>
</protein>
<comment type="caution">
    <text evidence="1">The sequence shown here is derived from an EMBL/GenBank/DDBJ whole genome shotgun (WGS) entry which is preliminary data.</text>
</comment>
<evidence type="ECO:0000313" key="1">
    <source>
        <dbReference type="EMBL" id="GBN24305.1"/>
    </source>
</evidence>
<gene>
    <name evidence="1" type="ORF">AVEN_99554_1</name>
</gene>
<reference evidence="1 2" key="1">
    <citation type="journal article" date="2019" name="Sci. Rep.">
        <title>Orb-weaving spider Araneus ventricosus genome elucidates the spidroin gene catalogue.</title>
        <authorList>
            <person name="Kono N."/>
            <person name="Nakamura H."/>
            <person name="Ohtoshi R."/>
            <person name="Moran D.A.P."/>
            <person name="Shinohara A."/>
            <person name="Yoshida Y."/>
            <person name="Fujiwara M."/>
            <person name="Mori M."/>
            <person name="Tomita M."/>
            <person name="Arakawa K."/>
        </authorList>
    </citation>
    <scope>NUCLEOTIDE SEQUENCE [LARGE SCALE GENOMIC DNA]</scope>
</reference>
<dbReference type="AlphaFoldDB" id="A0A4Y2MB25"/>
<evidence type="ECO:0000313" key="2">
    <source>
        <dbReference type="Proteomes" id="UP000499080"/>
    </source>
</evidence>
<organism evidence="1 2">
    <name type="scientific">Araneus ventricosus</name>
    <name type="common">Orbweaver spider</name>
    <name type="synonym">Epeira ventricosa</name>
    <dbReference type="NCBI Taxonomy" id="182803"/>
    <lineage>
        <taxon>Eukaryota</taxon>
        <taxon>Metazoa</taxon>
        <taxon>Ecdysozoa</taxon>
        <taxon>Arthropoda</taxon>
        <taxon>Chelicerata</taxon>
        <taxon>Arachnida</taxon>
        <taxon>Araneae</taxon>
        <taxon>Araneomorphae</taxon>
        <taxon>Entelegynae</taxon>
        <taxon>Araneoidea</taxon>
        <taxon>Araneidae</taxon>
        <taxon>Araneus</taxon>
    </lineage>
</organism>